<dbReference type="EC" id="6.3.4.19" evidence="6"/>
<evidence type="ECO:0000256" key="2">
    <source>
        <dbReference type="ARBA" id="ARBA00022694"/>
    </source>
</evidence>
<sequence>MLNLKKVLTKLNKQINFKNKKIYIAVSGGVDSMVLLNIFIKIRLKIISLRIEVLHCNFNLRVIDSKKEEELIKKICKRNKIVYHMKKFSFPSNQSIQLIARKLRFFWFKKMLKTNCFNYIALGHNLNDSIETFFINIKRGTSLKGIKGIIYKKKYLIRPLIDFSRSDILKYAKKNHISWMEDKSNKSQKYLRNKIRKDLSNVLDKNFYEGFKKTFIFFQEENLLIKNHLKIIEQYICKKTKNQIFFFINKILNLNFIKFYLHKYFSKYGFLNIKDIIKIIISKNGKKIFSKDLNYVLLKKQNKLILIKERNE</sequence>
<protein>
    <recommendedName>
        <fullName evidence="6">tRNA(Ile)-lysidine synthase</fullName>
        <ecNumber evidence="6">6.3.4.19</ecNumber>
    </recommendedName>
    <alternativeName>
        <fullName evidence="6">tRNA(Ile)-2-lysyl-cytidine synthase</fullName>
    </alternativeName>
    <alternativeName>
        <fullName evidence="6">tRNA(Ile)-lysidine synthetase</fullName>
    </alternativeName>
</protein>
<organism evidence="9 10">
    <name type="scientific">Candidatus Karelsulcia muelleri</name>
    <dbReference type="NCBI Taxonomy" id="336810"/>
    <lineage>
        <taxon>Bacteria</taxon>
        <taxon>Pseudomonadati</taxon>
        <taxon>Bacteroidota</taxon>
        <taxon>Flavobacteriia</taxon>
        <taxon>Flavobacteriales</taxon>
        <taxon>Candidatus Karelsulcia</taxon>
    </lineage>
</organism>
<dbReference type="Gene3D" id="3.40.50.620">
    <property type="entry name" value="HUPs"/>
    <property type="match status" value="1"/>
</dbReference>
<dbReference type="SUPFAM" id="SSF52402">
    <property type="entry name" value="Adenine nucleotide alpha hydrolases-like"/>
    <property type="match status" value="1"/>
</dbReference>
<dbReference type="NCBIfam" id="TIGR02432">
    <property type="entry name" value="lysidine_TilS_N"/>
    <property type="match status" value="1"/>
</dbReference>
<dbReference type="AlphaFoldDB" id="A0A346E0T3"/>
<evidence type="ECO:0000313" key="9">
    <source>
        <dbReference type="EMBL" id="AXN02588.1"/>
    </source>
</evidence>
<evidence type="ECO:0000313" key="10">
    <source>
        <dbReference type="Proteomes" id="UP000257017"/>
    </source>
</evidence>
<comment type="function">
    <text evidence="6">Ligates lysine onto the cytidine present at position 34 of the AUA codon-specific tRNA(Ile) that contains the anticodon CAU, in an ATP-dependent manner. Cytidine is converted to lysidine, thus changing the amino acid specificity of the tRNA from methionine to isoleucine.</text>
</comment>
<dbReference type="InterPro" id="IPR014729">
    <property type="entry name" value="Rossmann-like_a/b/a_fold"/>
</dbReference>
<comment type="similarity">
    <text evidence="6">Belongs to the tRNA(Ile)-lysidine synthase family.</text>
</comment>
<feature type="binding site" evidence="6">
    <location>
        <begin position="27"/>
        <end position="32"/>
    </location>
    <ligand>
        <name>ATP</name>
        <dbReference type="ChEBI" id="CHEBI:30616"/>
    </ligand>
</feature>
<evidence type="ECO:0000256" key="7">
    <source>
        <dbReference type="SAM" id="Phobius"/>
    </source>
</evidence>
<evidence type="ECO:0000256" key="5">
    <source>
        <dbReference type="ARBA" id="ARBA00048539"/>
    </source>
</evidence>
<dbReference type="GO" id="GO:0032267">
    <property type="term" value="F:tRNA(Ile)-lysidine synthase activity"/>
    <property type="evidence" value="ECO:0007669"/>
    <property type="project" value="UniProtKB-EC"/>
</dbReference>
<dbReference type="InterPro" id="IPR012795">
    <property type="entry name" value="tRNA_Ile_lys_synt_N"/>
</dbReference>
<name>A0A346E0T3_9FLAO</name>
<keyword evidence="1 6" id="KW-0436">Ligase</keyword>
<dbReference type="GO" id="GO:0005524">
    <property type="term" value="F:ATP binding"/>
    <property type="evidence" value="ECO:0007669"/>
    <property type="project" value="UniProtKB-UniRule"/>
</dbReference>
<feature type="domain" description="tRNA(Ile)-lysidine/2-thiocytidine synthase N-terminal" evidence="8">
    <location>
        <begin position="21"/>
        <end position="197"/>
    </location>
</feature>
<dbReference type="PANTHER" id="PTHR43033:SF1">
    <property type="entry name" value="TRNA(ILE)-LYSIDINE SYNTHASE-RELATED"/>
    <property type="match status" value="1"/>
</dbReference>
<dbReference type="GO" id="GO:0006400">
    <property type="term" value="P:tRNA modification"/>
    <property type="evidence" value="ECO:0007669"/>
    <property type="project" value="UniProtKB-UniRule"/>
</dbReference>
<evidence type="ECO:0000259" key="8">
    <source>
        <dbReference type="Pfam" id="PF01171"/>
    </source>
</evidence>
<keyword evidence="3 6" id="KW-0547">Nucleotide-binding</keyword>
<evidence type="ECO:0000256" key="6">
    <source>
        <dbReference type="HAMAP-Rule" id="MF_01161"/>
    </source>
</evidence>
<gene>
    <name evidence="6" type="primary">tilS</name>
    <name evidence="9" type="ORF">C9I73_039</name>
</gene>
<keyword evidence="2 6" id="KW-0819">tRNA processing</keyword>
<accession>A0A346E0T3</accession>
<keyword evidence="6" id="KW-0963">Cytoplasm</keyword>
<dbReference type="InterPro" id="IPR011063">
    <property type="entry name" value="TilS/TtcA_N"/>
</dbReference>
<dbReference type="InterPro" id="IPR012094">
    <property type="entry name" value="tRNA_Ile_lys_synt"/>
</dbReference>
<dbReference type="Pfam" id="PF01171">
    <property type="entry name" value="ATP_bind_3"/>
    <property type="match status" value="1"/>
</dbReference>
<keyword evidence="4 6" id="KW-0067">ATP-binding</keyword>
<dbReference type="Proteomes" id="UP000257017">
    <property type="component" value="Chromosome"/>
</dbReference>
<keyword evidence="7" id="KW-0472">Membrane</keyword>
<proteinExistence type="inferred from homology"/>
<keyword evidence="7" id="KW-1133">Transmembrane helix</keyword>
<dbReference type="EMBL" id="CP028359">
    <property type="protein sequence ID" value="AXN02588.1"/>
    <property type="molecule type" value="Genomic_DNA"/>
</dbReference>
<dbReference type="PANTHER" id="PTHR43033">
    <property type="entry name" value="TRNA(ILE)-LYSIDINE SYNTHASE-RELATED"/>
    <property type="match status" value="1"/>
</dbReference>
<evidence type="ECO:0000256" key="4">
    <source>
        <dbReference type="ARBA" id="ARBA00022840"/>
    </source>
</evidence>
<comment type="catalytic activity">
    <reaction evidence="5 6">
        <text>cytidine(34) in tRNA(Ile2) + L-lysine + ATP = lysidine(34) in tRNA(Ile2) + AMP + diphosphate + H(+)</text>
        <dbReference type="Rhea" id="RHEA:43744"/>
        <dbReference type="Rhea" id="RHEA-COMP:10625"/>
        <dbReference type="Rhea" id="RHEA-COMP:10670"/>
        <dbReference type="ChEBI" id="CHEBI:15378"/>
        <dbReference type="ChEBI" id="CHEBI:30616"/>
        <dbReference type="ChEBI" id="CHEBI:32551"/>
        <dbReference type="ChEBI" id="CHEBI:33019"/>
        <dbReference type="ChEBI" id="CHEBI:82748"/>
        <dbReference type="ChEBI" id="CHEBI:83665"/>
        <dbReference type="ChEBI" id="CHEBI:456215"/>
        <dbReference type="EC" id="6.3.4.19"/>
    </reaction>
</comment>
<dbReference type="RefSeq" id="WP_158380304.1">
    <property type="nucleotide sequence ID" value="NZ_CP028359.1"/>
</dbReference>
<evidence type="ECO:0000256" key="3">
    <source>
        <dbReference type="ARBA" id="ARBA00022741"/>
    </source>
</evidence>
<keyword evidence="7" id="KW-0812">Transmembrane</keyword>
<dbReference type="CDD" id="cd01992">
    <property type="entry name" value="TilS_N"/>
    <property type="match status" value="1"/>
</dbReference>
<feature type="transmembrane region" description="Helical" evidence="7">
    <location>
        <begin position="21"/>
        <end position="40"/>
    </location>
</feature>
<reference evidence="9 10" key="1">
    <citation type="submission" date="2018-03" db="EMBL/GenBank/DDBJ databases">
        <title>A parallel universe: an anciently diverged bacterial symbiosis in a Hawaiian planthopper (Hemiptera: Cixiidae) reveals rearranged nutritional responsibilities.</title>
        <authorList>
            <person name="Bennett G."/>
            <person name="Mao M."/>
        </authorList>
    </citation>
    <scope>NUCLEOTIDE SEQUENCE [LARGE SCALE GENOMIC DNA]</scope>
    <source>
        <strain evidence="9 10">OLIH</strain>
    </source>
</reference>
<dbReference type="OrthoDB" id="9807403at2"/>
<evidence type="ECO:0000256" key="1">
    <source>
        <dbReference type="ARBA" id="ARBA00022598"/>
    </source>
</evidence>
<comment type="subcellular location">
    <subcellularLocation>
        <location evidence="6">Cytoplasm</location>
    </subcellularLocation>
</comment>
<dbReference type="GO" id="GO:0005737">
    <property type="term" value="C:cytoplasm"/>
    <property type="evidence" value="ECO:0007669"/>
    <property type="project" value="UniProtKB-SubCell"/>
</dbReference>
<comment type="domain">
    <text evidence="6">The N-terminal region contains the highly conserved SGGXDS motif, predicted to be a P-loop motif involved in ATP binding.</text>
</comment>
<dbReference type="HAMAP" id="MF_01161">
    <property type="entry name" value="tRNA_Ile_lys_synt"/>
    <property type="match status" value="1"/>
</dbReference>